<keyword evidence="2" id="KW-0862">Zinc</keyword>
<organism evidence="6 7">
    <name type="scientific">Magnetovibrio blakemorei</name>
    <dbReference type="NCBI Taxonomy" id="28181"/>
    <lineage>
        <taxon>Bacteria</taxon>
        <taxon>Pseudomonadati</taxon>
        <taxon>Pseudomonadota</taxon>
        <taxon>Alphaproteobacteria</taxon>
        <taxon>Rhodospirillales</taxon>
        <taxon>Magnetovibrionaceae</taxon>
        <taxon>Magnetovibrio</taxon>
    </lineage>
</organism>
<evidence type="ECO:0000256" key="3">
    <source>
        <dbReference type="ARBA" id="ARBA00023157"/>
    </source>
</evidence>
<dbReference type="GO" id="GO:0044183">
    <property type="term" value="F:protein folding chaperone"/>
    <property type="evidence" value="ECO:0007669"/>
    <property type="project" value="TreeGrafter"/>
</dbReference>
<evidence type="ECO:0008006" key="8">
    <source>
        <dbReference type="Google" id="ProtNLM"/>
    </source>
</evidence>
<keyword evidence="3" id="KW-1015">Disulfide bond</keyword>
<dbReference type="SUPFAM" id="SSF118352">
    <property type="entry name" value="HSP33 redox switch-like"/>
    <property type="match status" value="1"/>
</dbReference>
<dbReference type="STRING" id="28181.BEN30_03820"/>
<dbReference type="PANTHER" id="PTHR30111:SF1">
    <property type="entry name" value="33 KDA CHAPERONIN"/>
    <property type="match status" value="1"/>
</dbReference>
<evidence type="ECO:0000256" key="5">
    <source>
        <dbReference type="ARBA" id="ARBA00023284"/>
    </source>
</evidence>
<gene>
    <name evidence="6" type="ORF">BEN30_03820</name>
</gene>
<evidence type="ECO:0000313" key="7">
    <source>
        <dbReference type="Proteomes" id="UP000095347"/>
    </source>
</evidence>
<evidence type="ECO:0000256" key="1">
    <source>
        <dbReference type="ARBA" id="ARBA00022490"/>
    </source>
</evidence>
<protein>
    <recommendedName>
        <fullName evidence="8">Molecular chaperone Hsp33</fullName>
    </recommendedName>
</protein>
<evidence type="ECO:0000256" key="2">
    <source>
        <dbReference type="ARBA" id="ARBA00022833"/>
    </source>
</evidence>
<dbReference type="SUPFAM" id="SSF64397">
    <property type="entry name" value="Hsp33 domain"/>
    <property type="match status" value="1"/>
</dbReference>
<dbReference type="EMBL" id="MCGG01000008">
    <property type="protein sequence ID" value="OEJ69224.1"/>
    <property type="molecule type" value="Genomic_DNA"/>
</dbReference>
<keyword evidence="4" id="KW-0143">Chaperone</keyword>
<dbReference type="InterPro" id="IPR016153">
    <property type="entry name" value="Heat_shock_Hsp33_N"/>
</dbReference>
<dbReference type="GO" id="GO:0005737">
    <property type="term" value="C:cytoplasm"/>
    <property type="evidence" value="ECO:0007669"/>
    <property type="project" value="InterPro"/>
</dbReference>
<dbReference type="Proteomes" id="UP000095347">
    <property type="component" value="Unassembled WGS sequence"/>
</dbReference>
<dbReference type="AlphaFoldDB" id="A0A1E5QB93"/>
<name>A0A1E5QB93_9PROT</name>
<keyword evidence="7" id="KW-1185">Reference proteome</keyword>
<evidence type="ECO:0000256" key="4">
    <source>
        <dbReference type="ARBA" id="ARBA00023186"/>
    </source>
</evidence>
<evidence type="ECO:0000313" key="6">
    <source>
        <dbReference type="EMBL" id="OEJ69224.1"/>
    </source>
</evidence>
<dbReference type="CDD" id="cd00498">
    <property type="entry name" value="Hsp33"/>
    <property type="match status" value="1"/>
</dbReference>
<comment type="caution">
    <text evidence="6">The sequence shown here is derived from an EMBL/GenBank/DDBJ whole genome shotgun (WGS) entry which is preliminary data.</text>
</comment>
<dbReference type="GO" id="GO:0051082">
    <property type="term" value="F:unfolded protein binding"/>
    <property type="evidence" value="ECO:0007669"/>
    <property type="project" value="InterPro"/>
</dbReference>
<dbReference type="Pfam" id="PF01430">
    <property type="entry name" value="HSP33"/>
    <property type="match status" value="1"/>
</dbReference>
<dbReference type="PANTHER" id="PTHR30111">
    <property type="entry name" value="33 KDA CHAPERONIN"/>
    <property type="match status" value="1"/>
</dbReference>
<dbReference type="InterPro" id="IPR000397">
    <property type="entry name" value="Heat_shock_Hsp33"/>
</dbReference>
<dbReference type="GO" id="GO:0042026">
    <property type="term" value="P:protein refolding"/>
    <property type="evidence" value="ECO:0007669"/>
    <property type="project" value="TreeGrafter"/>
</dbReference>
<proteinExistence type="predicted"/>
<accession>A0A1E5QB93</accession>
<dbReference type="Gene3D" id="3.55.30.10">
    <property type="entry name" value="Hsp33 domain"/>
    <property type="match status" value="1"/>
</dbReference>
<dbReference type="InterPro" id="IPR016154">
    <property type="entry name" value="Heat_shock_Hsp33_C"/>
</dbReference>
<sequence>MAQTFQIEGVDVRGRLVRLSASLDAVLDAHGYPEAVSRMLAQTLTLAVTLASALKYEGIFTLQTQSDGPISLLVADITSDGAVRGYARFDEARLAEAVKADGAEVPRLLGAGHLAFTVDQGQDMERYQGIAALEGATLAECTHHYFRNSEQLETAISLSVRFDGEARHMRAGAMMVQRMPHQKNADEAESEDGWRRAVALLASLSESELLDPSLDSDALLFRLYHEDGVRVQPPQPVFHRCRCSREKVATTLKSFPRAEITDDNGVSQVVCEFCKADYTFAAADLDALFDGGDA</sequence>
<dbReference type="Gene3D" id="3.90.1280.10">
    <property type="entry name" value="HSP33 redox switch-like"/>
    <property type="match status" value="1"/>
</dbReference>
<dbReference type="PIRSF" id="PIRSF005261">
    <property type="entry name" value="Heat_shock_Hsp33"/>
    <property type="match status" value="1"/>
</dbReference>
<dbReference type="OrthoDB" id="9793753at2"/>
<reference evidence="7" key="1">
    <citation type="submission" date="2016-07" db="EMBL/GenBank/DDBJ databases">
        <authorList>
            <person name="Florea S."/>
            <person name="Webb J.S."/>
            <person name="Jaromczyk J."/>
            <person name="Schardl C.L."/>
        </authorList>
    </citation>
    <scope>NUCLEOTIDE SEQUENCE [LARGE SCALE GENOMIC DNA]</scope>
    <source>
        <strain evidence="7">MV-1</strain>
    </source>
</reference>
<keyword evidence="5" id="KW-0676">Redox-active center</keyword>
<keyword evidence="1" id="KW-0963">Cytoplasm</keyword>